<protein>
    <recommendedName>
        <fullName evidence="4">Lipoprotein</fullName>
    </recommendedName>
</protein>
<evidence type="ECO:0000313" key="2">
    <source>
        <dbReference type="EMBL" id="GAN96414.1"/>
    </source>
</evidence>
<evidence type="ECO:0000313" key="3">
    <source>
        <dbReference type="Proteomes" id="UP000032675"/>
    </source>
</evidence>
<evidence type="ECO:0008006" key="4">
    <source>
        <dbReference type="Google" id="ProtNLM"/>
    </source>
</evidence>
<dbReference type="AlphaFoldDB" id="A0A0D6PZ05"/>
<proteinExistence type="predicted"/>
<feature type="compositionally biased region" description="Polar residues" evidence="1">
    <location>
        <begin position="36"/>
        <end position="53"/>
    </location>
</feature>
<sequence>MNIHPSPRGRAIMLLTLAGLVIASSLGACGRIGSPRQPSNSRAYYTTYPSPDR</sequence>
<dbReference type="RefSeq" id="WP_010509762.1">
    <property type="nucleotide sequence ID" value="NZ_BANI01000062.1"/>
</dbReference>
<name>A0A0D6PZ05_KOMEU</name>
<organism evidence="2 3">
    <name type="scientific">Komagataeibacter europaeus NBRC 3261</name>
    <dbReference type="NCBI Taxonomy" id="1234669"/>
    <lineage>
        <taxon>Bacteria</taxon>
        <taxon>Pseudomonadati</taxon>
        <taxon>Pseudomonadota</taxon>
        <taxon>Alphaproteobacteria</taxon>
        <taxon>Acetobacterales</taxon>
        <taxon>Acetobacteraceae</taxon>
        <taxon>Komagataeibacter</taxon>
    </lineage>
</organism>
<feature type="region of interest" description="Disordered" evidence="1">
    <location>
        <begin position="31"/>
        <end position="53"/>
    </location>
</feature>
<dbReference type="EMBL" id="BANI01000062">
    <property type="protein sequence ID" value="GAN96414.1"/>
    <property type="molecule type" value="Genomic_DNA"/>
</dbReference>
<evidence type="ECO:0000256" key="1">
    <source>
        <dbReference type="SAM" id="MobiDB-lite"/>
    </source>
</evidence>
<reference evidence="2 3" key="1">
    <citation type="submission" date="2012-11" db="EMBL/GenBank/DDBJ databases">
        <title>Whole genome sequence of Gluconacetobacter europaeus NBRC3261.</title>
        <authorList>
            <person name="Azuma Y."/>
            <person name="Higashiura N."/>
            <person name="Hirakawa H."/>
            <person name="Matsushita K."/>
        </authorList>
    </citation>
    <scope>NUCLEOTIDE SEQUENCE [LARGE SCALE GENOMIC DNA]</scope>
    <source>
        <strain evidence="2 3">NBRC 3261</strain>
    </source>
</reference>
<dbReference type="Proteomes" id="UP000032675">
    <property type="component" value="Unassembled WGS sequence"/>
</dbReference>
<accession>A0A0D6PZ05</accession>
<gene>
    <name evidence="2" type="ORF">Geu3261_0068_043</name>
</gene>
<comment type="caution">
    <text evidence="2">The sequence shown here is derived from an EMBL/GenBank/DDBJ whole genome shotgun (WGS) entry which is preliminary data.</text>
</comment>